<feature type="transmembrane region" description="Helical" evidence="7">
    <location>
        <begin position="117"/>
        <end position="139"/>
    </location>
</feature>
<dbReference type="AlphaFoldDB" id="A0A381XLF5"/>
<dbReference type="InterPro" id="IPR001734">
    <property type="entry name" value="Na/solute_symporter"/>
</dbReference>
<evidence type="ECO:0000256" key="7">
    <source>
        <dbReference type="SAM" id="Phobius"/>
    </source>
</evidence>
<dbReference type="EMBL" id="UINC01015597">
    <property type="protein sequence ID" value="SVA65568.1"/>
    <property type="molecule type" value="Genomic_DNA"/>
</dbReference>
<accession>A0A381XLF5</accession>
<dbReference type="PANTHER" id="PTHR48086">
    <property type="entry name" value="SODIUM/PROLINE SYMPORTER-RELATED"/>
    <property type="match status" value="1"/>
</dbReference>
<protein>
    <recommendedName>
        <fullName evidence="9">Sodium:solute symporter family protein</fullName>
    </recommendedName>
</protein>
<dbReference type="InterPro" id="IPR038377">
    <property type="entry name" value="Na/Glc_symporter_sf"/>
</dbReference>
<organism evidence="8">
    <name type="scientific">marine metagenome</name>
    <dbReference type="NCBI Taxonomy" id="408172"/>
    <lineage>
        <taxon>unclassified sequences</taxon>
        <taxon>metagenomes</taxon>
        <taxon>ecological metagenomes</taxon>
    </lineage>
</organism>
<feature type="transmembrane region" description="Helical" evidence="7">
    <location>
        <begin position="305"/>
        <end position="331"/>
    </location>
</feature>
<evidence type="ECO:0000256" key="2">
    <source>
        <dbReference type="ARBA" id="ARBA00006434"/>
    </source>
</evidence>
<dbReference type="Pfam" id="PF00474">
    <property type="entry name" value="SSF"/>
    <property type="match status" value="1"/>
</dbReference>
<keyword evidence="5 7" id="KW-1133">Transmembrane helix</keyword>
<dbReference type="PROSITE" id="PS50283">
    <property type="entry name" value="NA_SOLUT_SYMP_3"/>
    <property type="match status" value="1"/>
</dbReference>
<feature type="transmembrane region" description="Helical" evidence="7">
    <location>
        <begin position="351"/>
        <end position="373"/>
    </location>
</feature>
<feature type="transmembrane region" description="Helical" evidence="7">
    <location>
        <begin position="75"/>
        <end position="93"/>
    </location>
</feature>
<feature type="transmembrane region" description="Helical" evidence="7">
    <location>
        <begin position="439"/>
        <end position="457"/>
    </location>
</feature>
<dbReference type="GO" id="GO:0005886">
    <property type="term" value="C:plasma membrane"/>
    <property type="evidence" value="ECO:0007669"/>
    <property type="project" value="TreeGrafter"/>
</dbReference>
<feature type="transmembrane region" description="Helical" evidence="7">
    <location>
        <begin position="159"/>
        <end position="177"/>
    </location>
</feature>
<reference evidence="8" key="1">
    <citation type="submission" date="2018-05" db="EMBL/GenBank/DDBJ databases">
        <authorList>
            <person name="Lanie J.A."/>
            <person name="Ng W.-L."/>
            <person name="Kazmierczak K.M."/>
            <person name="Andrzejewski T.M."/>
            <person name="Davidsen T.M."/>
            <person name="Wayne K.J."/>
            <person name="Tettelin H."/>
            <person name="Glass J.I."/>
            <person name="Rusch D."/>
            <person name="Podicherti R."/>
            <person name="Tsui H.-C.T."/>
            <person name="Winkler M.E."/>
        </authorList>
    </citation>
    <scope>NUCLEOTIDE SEQUENCE</scope>
</reference>
<comment type="subcellular location">
    <subcellularLocation>
        <location evidence="1">Membrane</location>
        <topology evidence="1">Multi-pass membrane protein</topology>
    </subcellularLocation>
</comment>
<evidence type="ECO:0000256" key="4">
    <source>
        <dbReference type="ARBA" id="ARBA00022692"/>
    </source>
</evidence>
<feature type="transmembrane region" description="Helical" evidence="7">
    <location>
        <begin position="223"/>
        <end position="243"/>
    </location>
</feature>
<feature type="transmembrane region" description="Helical" evidence="7">
    <location>
        <begin position="184"/>
        <end position="203"/>
    </location>
</feature>
<keyword evidence="6 7" id="KW-0472">Membrane</keyword>
<name>A0A381XLF5_9ZZZZ</name>
<feature type="transmembrane region" description="Helical" evidence="7">
    <location>
        <begin position="36"/>
        <end position="55"/>
    </location>
</feature>
<keyword evidence="4 7" id="KW-0812">Transmembrane</keyword>
<gene>
    <name evidence="8" type="ORF">METZ01_LOCUS118422</name>
</gene>
<evidence type="ECO:0000256" key="1">
    <source>
        <dbReference type="ARBA" id="ARBA00004141"/>
    </source>
</evidence>
<sequence length="480" mass="50510">MSSSLFLTCFLAYVACLIVFGWWMSRRQKGGEDFLLGGRSLPFLLTLGTTVATMVGTGSSMGAVGKGYSNGWAGSFYGIGGTIGILLTAWLFAPTRKHRFMTMAEELASYAGASRSVSGIVGVFSYLACVGWLGLHILGGGKYLEFATKIDPGLAKTCIALGFAVYAMMGGYLAVVWTDSVQAIVLFAGFVLTAFFAFDYVGGWEGMQQVNAELQAKGGNSTILGAVSLIVVIAVGVLGNPCMRQRIYSGNSVPEIRKAFITSGILYLGFAILPAIIGMAAYKGFPNLSNQDLAFPTMATEMLPAALGIVILLAGLSATMSSASSDAVAAVATFVRDLYQLVFGRVPPSRLVVLFSRLALALTTALALGMALVADNVIGYIKVMIPLFISGMCVCGVLGRFWGRFNAAGAMASLLGACVTSASIMLVPKWESYWEGQPVIPALIVSTALGILISLCTKPDALSRAESLEVLAKERGGMEE</sequence>
<evidence type="ECO:0008006" key="9">
    <source>
        <dbReference type="Google" id="ProtNLM"/>
    </source>
</evidence>
<feature type="transmembrane region" description="Helical" evidence="7">
    <location>
        <begin position="379"/>
        <end position="398"/>
    </location>
</feature>
<feature type="transmembrane region" description="Helical" evidence="7">
    <location>
        <begin position="405"/>
        <end position="427"/>
    </location>
</feature>
<dbReference type="GO" id="GO:0022857">
    <property type="term" value="F:transmembrane transporter activity"/>
    <property type="evidence" value="ECO:0007669"/>
    <property type="project" value="InterPro"/>
</dbReference>
<feature type="transmembrane region" description="Helical" evidence="7">
    <location>
        <begin position="264"/>
        <end position="285"/>
    </location>
</feature>
<evidence type="ECO:0000256" key="5">
    <source>
        <dbReference type="ARBA" id="ARBA00022989"/>
    </source>
</evidence>
<dbReference type="Gene3D" id="1.20.1730.10">
    <property type="entry name" value="Sodium/glucose cotransporter"/>
    <property type="match status" value="1"/>
</dbReference>
<evidence type="ECO:0000256" key="3">
    <source>
        <dbReference type="ARBA" id="ARBA00022448"/>
    </source>
</evidence>
<evidence type="ECO:0000313" key="8">
    <source>
        <dbReference type="EMBL" id="SVA65568.1"/>
    </source>
</evidence>
<dbReference type="InterPro" id="IPR050277">
    <property type="entry name" value="Sodium:Solute_Symporter"/>
</dbReference>
<feature type="transmembrane region" description="Helical" evidence="7">
    <location>
        <begin position="6"/>
        <end position="24"/>
    </location>
</feature>
<dbReference type="CDD" id="cd10322">
    <property type="entry name" value="SLC5sbd"/>
    <property type="match status" value="1"/>
</dbReference>
<proteinExistence type="inferred from homology"/>
<evidence type="ECO:0000256" key="6">
    <source>
        <dbReference type="ARBA" id="ARBA00023136"/>
    </source>
</evidence>
<dbReference type="PANTHER" id="PTHR48086:SF7">
    <property type="entry name" value="SODIUM-SOLUTE SYMPORTER-RELATED"/>
    <property type="match status" value="1"/>
</dbReference>
<comment type="similarity">
    <text evidence="2">Belongs to the sodium:solute symporter (SSF) (TC 2.A.21) family.</text>
</comment>
<keyword evidence="3" id="KW-0813">Transport</keyword>